<evidence type="ECO:0000256" key="6">
    <source>
        <dbReference type="ARBA" id="ARBA00023136"/>
    </source>
</evidence>
<dbReference type="RefSeq" id="WP_316020678.1">
    <property type="nucleotide sequence ID" value="NZ_JAWDID010000052.1"/>
</dbReference>
<accession>A0ABU3SE09</accession>
<feature type="transmembrane region" description="Helical" evidence="7">
    <location>
        <begin position="218"/>
        <end position="236"/>
    </location>
</feature>
<dbReference type="Pfam" id="PF13244">
    <property type="entry name" value="MbhD"/>
    <property type="match status" value="1"/>
</dbReference>
<dbReference type="Pfam" id="PF04039">
    <property type="entry name" value="MnhB"/>
    <property type="match status" value="1"/>
</dbReference>
<feature type="domain" description="MrpA C-terminal/MbhD" evidence="9">
    <location>
        <begin position="12"/>
        <end position="76"/>
    </location>
</feature>
<keyword evidence="11" id="KW-1185">Reference proteome</keyword>
<feature type="transmembrane region" description="Helical" evidence="7">
    <location>
        <begin position="151"/>
        <end position="168"/>
    </location>
</feature>
<comment type="caution">
    <text evidence="10">The sequence shown here is derived from an EMBL/GenBank/DDBJ whole genome shotgun (WGS) entry which is preliminary data.</text>
</comment>
<keyword evidence="5 7" id="KW-1133">Transmembrane helix</keyword>
<dbReference type="PANTHER" id="PTHR33932:SF4">
    <property type="entry name" value="NA(+)_H(+) ANTIPORTER SUBUNIT B"/>
    <property type="match status" value="1"/>
</dbReference>
<evidence type="ECO:0000313" key="10">
    <source>
        <dbReference type="EMBL" id="MDU0342926.1"/>
    </source>
</evidence>
<reference evidence="10 11" key="1">
    <citation type="submission" date="2023-09" db="EMBL/GenBank/DDBJ databases">
        <title>Whole genome shotgun sequencing (WGS) of Bosea sp. ZW T0_25, isolated from stored onions (Allium cepa).</title>
        <authorList>
            <person name="Stoll D.A."/>
            <person name="Huch M."/>
        </authorList>
    </citation>
    <scope>NUCLEOTIDE SEQUENCE [LARGE SCALE GENOMIC DNA]</scope>
    <source>
        <strain evidence="10 11">ZW T0_25</strain>
    </source>
</reference>
<proteinExistence type="inferred from homology"/>
<evidence type="ECO:0000256" key="1">
    <source>
        <dbReference type="ARBA" id="ARBA00004651"/>
    </source>
</evidence>
<evidence type="ECO:0000256" key="7">
    <source>
        <dbReference type="SAM" id="Phobius"/>
    </source>
</evidence>
<keyword evidence="6 7" id="KW-0472">Membrane</keyword>
<feature type="transmembrane region" description="Helical" evidence="7">
    <location>
        <begin position="47"/>
        <end position="69"/>
    </location>
</feature>
<evidence type="ECO:0000259" key="9">
    <source>
        <dbReference type="Pfam" id="PF13244"/>
    </source>
</evidence>
<feature type="domain" description="Na+/H+ antiporter MnhB subunit-related protein" evidence="8">
    <location>
        <begin position="191"/>
        <end position="305"/>
    </location>
</feature>
<dbReference type="PANTHER" id="PTHR33932">
    <property type="entry name" value="NA(+)/H(+) ANTIPORTER SUBUNIT B"/>
    <property type="match status" value="1"/>
</dbReference>
<comment type="similarity">
    <text evidence="2">Belongs to the CPA3 antiporters (TC 2.A.63) subunit B family.</text>
</comment>
<protein>
    <submittedName>
        <fullName evidence="10">Hydrogenase subunit MbhD domain-containing protein</fullName>
    </submittedName>
</protein>
<dbReference type="EMBL" id="JAWDID010000052">
    <property type="protein sequence ID" value="MDU0342926.1"/>
    <property type="molecule type" value="Genomic_DNA"/>
</dbReference>
<evidence type="ECO:0000256" key="3">
    <source>
        <dbReference type="ARBA" id="ARBA00022475"/>
    </source>
</evidence>
<dbReference type="Proteomes" id="UP001254257">
    <property type="component" value="Unassembled WGS sequence"/>
</dbReference>
<name>A0ABU3SE09_9HYPH</name>
<dbReference type="InterPro" id="IPR007182">
    <property type="entry name" value="MnhB"/>
</dbReference>
<keyword evidence="3" id="KW-1003">Cell membrane</keyword>
<keyword evidence="4 7" id="KW-0812">Transmembrane</keyword>
<feature type="transmembrane region" description="Helical" evidence="7">
    <location>
        <begin position="256"/>
        <end position="275"/>
    </location>
</feature>
<evidence type="ECO:0000256" key="5">
    <source>
        <dbReference type="ARBA" id="ARBA00022989"/>
    </source>
</evidence>
<dbReference type="InterPro" id="IPR050622">
    <property type="entry name" value="CPA3_antiporter_subunitB"/>
</dbReference>
<feature type="transmembrane region" description="Helical" evidence="7">
    <location>
        <begin position="125"/>
        <end position="144"/>
    </location>
</feature>
<feature type="transmembrane region" description="Helical" evidence="7">
    <location>
        <begin position="90"/>
        <end position="113"/>
    </location>
</feature>
<evidence type="ECO:0000256" key="4">
    <source>
        <dbReference type="ARBA" id="ARBA00022692"/>
    </source>
</evidence>
<sequence>MNLLLDLALVAWLIVLALHVARTGDDRNAIIAFIAFGLLLGLAWTRLGTIDVALTEAAIGGGITGLLLLRAEAHLRRGRPVGSTARQGKSLTTIVAALTSIAVALGLGLAVLAFPSPAPTLAPPALAAIDATGLGNPVTAVLLAYRALDTLLEKVVVLLALLGVWALTPDHLWGGAPELKEANPPQPLLYLARMLPPFGVLIAVYMVWVGADAPGGTFQAGSILAAMWLLVMLAGLRPAPETRSLMLRLLLVGGPALFFAIGFLGFAVAGGFLAYPEPLAKALIVGIEAALTVAIALALGLLVAGPANRAPAP</sequence>
<evidence type="ECO:0000256" key="2">
    <source>
        <dbReference type="ARBA" id="ARBA00009425"/>
    </source>
</evidence>
<gene>
    <name evidence="10" type="ORF">RKE40_23770</name>
</gene>
<comment type="subcellular location">
    <subcellularLocation>
        <location evidence="1">Cell membrane</location>
        <topology evidence="1">Multi-pass membrane protein</topology>
    </subcellularLocation>
</comment>
<feature type="transmembrane region" description="Helical" evidence="7">
    <location>
        <begin position="188"/>
        <end position="211"/>
    </location>
</feature>
<evidence type="ECO:0000259" key="8">
    <source>
        <dbReference type="Pfam" id="PF04039"/>
    </source>
</evidence>
<organism evidence="10 11">
    <name type="scientific">Bosea rubneri</name>
    <dbReference type="NCBI Taxonomy" id="3075434"/>
    <lineage>
        <taxon>Bacteria</taxon>
        <taxon>Pseudomonadati</taxon>
        <taxon>Pseudomonadota</taxon>
        <taxon>Alphaproteobacteria</taxon>
        <taxon>Hyphomicrobiales</taxon>
        <taxon>Boseaceae</taxon>
        <taxon>Bosea</taxon>
    </lineage>
</organism>
<evidence type="ECO:0000313" key="11">
    <source>
        <dbReference type="Proteomes" id="UP001254257"/>
    </source>
</evidence>
<feature type="transmembrane region" description="Helical" evidence="7">
    <location>
        <begin position="282"/>
        <end position="304"/>
    </location>
</feature>
<dbReference type="InterPro" id="IPR025383">
    <property type="entry name" value="MrpA_C/MbhD"/>
</dbReference>